<sequence length="95" mass="10291">MAAPCAATAERTKPCWWPTTPRPCAFALDGLGIAVLPDWLVRADLRSGALQRLLADHGFPLQGVHAVYPPTRHLPSKVRAFIDFLKARLGHPVGG</sequence>
<evidence type="ECO:0000313" key="3">
    <source>
        <dbReference type="EMBL" id="AVK06512.1"/>
    </source>
</evidence>
<organism evidence="3 4">
    <name type="scientific">Pseudomonas paraeruginosa</name>
    <dbReference type="NCBI Taxonomy" id="2994495"/>
    <lineage>
        <taxon>Bacteria</taxon>
        <taxon>Pseudomonadati</taxon>
        <taxon>Pseudomonadota</taxon>
        <taxon>Gammaproteobacteria</taxon>
        <taxon>Pseudomonadales</taxon>
        <taxon>Pseudomonadaceae</taxon>
        <taxon>Pseudomonas</taxon>
    </lineage>
</organism>
<dbReference type="InterPro" id="IPR058163">
    <property type="entry name" value="LysR-type_TF_proteobact-type"/>
</dbReference>
<feature type="domain" description="LysR substrate-binding" evidence="2">
    <location>
        <begin position="25"/>
        <end position="89"/>
    </location>
</feature>
<dbReference type="AlphaFoldDB" id="A0A2R3IX63"/>
<protein>
    <submittedName>
        <fullName evidence="3">LysR substrate binding domain protein</fullName>
    </submittedName>
</protein>
<keyword evidence="4" id="KW-1185">Reference proteome</keyword>
<dbReference type="InterPro" id="IPR005119">
    <property type="entry name" value="LysR_subst-bd"/>
</dbReference>
<dbReference type="EMBL" id="CP027169">
    <property type="protein sequence ID" value="AVK06512.1"/>
    <property type="molecule type" value="Genomic_DNA"/>
</dbReference>
<dbReference type="GO" id="GO:0043565">
    <property type="term" value="F:sequence-specific DNA binding"/>
    <property type="evidence" value="ECO:0007669"/>
    <property type="project" value="TreeGrafter"/>
</dbReference>
<dbReference type="GO" id="GO:0003700">
    <property type="term" value="F:DNA-binding transcription factor activity"/>
    <property type="evidence" value="ECO:0007669"/>
    <property type="project" value="TreeGrafter"/>
</dbReference>
<dbReference type="Pfam" id="PF03466">
    <property type="entry name" value="LysR_substrate"/>
    <property type="match status" value="1"/>
</dbReference>
<gene>
    <name evidence="3" type="ORF">CSB93_5385</name>
</gene>
<dbReference type="PANTHER" id="PTHR30537">
    <property type="entry name" value="HTH-TYPE TRANSCRIPTIONAL REGULATOR"/>
    <property type="match status" value="1"/>
</dbReference>
<dbReference type="SUPFAM" id="SSF53850">
    <property type="entry name" value="Periplasmic binding protein-like II"/>
    <property type="match status" value="1"/>
</dbReference>
<dbReference type="Gene3D" id="3.40.190.290">
    <property type="match status" value="1"/>
</dbReference>
<name>A0A2R3IX63_9PSED</name>
<reference evidence="3 4" key="1">
    <citation type="submission" date="2018-02" db="EMBL/GenBank/DDBJ databases">
        <title>FDA/CDC Antimicrobial Resistant Isolate Bank Genome Sequencing.</title>
        <authorList>
            <person name="Benahmed F.H."/>
            <person name="Lutgring J.D."/>
            <person name="Yoo B."/>
            <person name="Machado M."/>
            <person name="Brown A."/>
            <person name="McAllister G."/>
            <person name="Perry A."/>
            <person name="Halpin A.L."/>
            <person name="Vavikolanu K."/>
            <person name="Ott S."/>
            <person name="Zhao X."/>
            <person name="Tallon L.J."/>
            <person name="Sadzewicz L."/>
            <person name="Aluvathingal J."/>
            <person name="Nadendla S."/>
            <person name="Voskania-kordi A."/>
            <person name="Simonyan V."/>
            <person name="Patel J."/>
            <person name="Shawar R.M."/>
        </authorList>
    </citation>
    <scope>NUCLEOTIDE SEQUENCE [LARGE SCALE GENOMIC DNA]</scope>
    <source>
        <strain evidence="3 4">AR_0356</strain>
    </source>
</reference>
<comment type="similarity">
    <text evidence="1">Belongs to the LysR transcriptional regulatory family.</text>
</comment>
<proteinExistence type="inferred from homology"/>
<dbReference type="GO" id="GO:0006351">
    <property type="term" value="P:DNA-templated transcription"/>
    <property type="evidence" value="ECO:0007669"/>
    <property type="project" value="TreeGrafter"/>
</dbReference>
<evidence type="ECO:0000313" key="4">
    <source>
        <dbReference type="Proteomes" id="UP000238390"/>
    </source>
</evidence>
<accession>A0A2R3IX63</accession>
<dbReference type="Proteomes" id="UP000238390">
    <property type="component" value="Chromosome"/>
</dbReference>
<evidence type="ECO:0000256" key="1">
    <source>
        <dbReference type="ARBA" id="ARBA00009437"/>
    </source>
</evidence>
<evidence type="ECO:0000259" key="2">
    <source>
        <dbReference type="Pfam" id="PF03466"/>
    </source>
</evidence>
<dbReference type="PANTHER" id="PTHR30537:SF66">
    <property type="entry name" value="IRON-REGULATED VIRULENCE REGULATORY PROTEIN IRGB"/>
    <property type="match status" value="1"/>
</dbReference>